<dbReference type="Gene3D" id="1.10.10.10">
    <property type="entry name" value="Winged helix-like DNA-binding domain superfamily/Winged helix DNA-binding domain"/>
    <property type="match status" value="1"/>
</dbReference>
<evidence type="ECO:0000256" key="2">
    <source>
        <dbReference type="ARBA" id="ARBA00023015"/>
    </source>
</evidence>
<dbReference type="GO" id="GO:0006355">
    <property type="term" value="P:regulation of DNA-templated transcription"/>
    <property type="evidence" value="ECO:0007669"/>
    <property type="project" value="InterPro"/>
</dbReference>
<dbReference type="EMBL" id="CABHOF010000037">
    <property type="protein sequence ID" value="VUX64899.1"/>
    <property type="molecule type" value="Genomic_DNA"/>
</dbReference>
<feature type="domain" description="Response regulatory" evidence="7">
    <location>
        <begin position="3"/>
        <end position="120"/>
    </location>
</feature>
<dbReference type="InterPro" id="IPR016032">
    <property type="entry name" value="Sig_transdc_resp-reg_C-effctor"/>
</dbReference>
<gene>
    <name evidence="8" type="primary">nreC</name>
    <name evidence="9" type="ORF">BWLFYP14_01737</name>
    <name evidence="8" type="ORF">ERS852478_00784</name>
</gene>
<name>A0A173YX00_9FIRM</name>
<dbReference type="EMBL" id="CYZN01000004">
    <property type="protein sequence ID" value="CUN68009.1"/>
    <property type="molecule type" value="Genomic_DNA"/>
</dbReference>
<comment type="function">
    <text evidence="5">May play the central regulatory role in sporulation. It may be an element of the effector pathway responsible for the activation of sporulation genes in response to nutritional stress. Spo0A may act in concert with spo0H (a sigma factor) to control the expression of some genes that are critical to the sporulation process.</text>
</comment>
<keyword evidence="11" id="KW-1185">Reference proteome</keyword>
<evidence type="ECO:0000259" key="7">
    <source>
        <dbReference type="PROSITE" id="PS50110"/>
    </source>
</evidence>
<sequence>MVRILIVEDQKIMQKYFEYIIMQEPEFRHIQTVSDAREAVKICDYSAIDLVIMDVQTFHNHDGLSAGKEIREKYPYTKVLIVTSLIDPKVLERAKSGCADSLWYKDHGEEEIRSVIHRTLNGEHVFPDMTPKVELNWITSGDISPRQLEMLRLYIRGMSYSEIAREMKCSTSGVRWNFQEMIARAGYSCKEDLIAAALESKLIVTTLK</sequence>
<dbReference type="Proteomes" id="UP000366766">
    <property type="component" value="Unassembled WGS sequence"/>
</dbReference>
<dbReference type="PROSITE" id="PS50110">
    <property type="entry name" value="RESPONSE_REGULATORY"/>
    <property type="match status" value="1"/>
</dbReference>
<evidence type="ECO:0000313" key="9">
    <source>
        <dbReference type="EMBL" id="VUX64899.1"/>
    </source>
</evidence>
<accession>A0A173YX00</accession>
<dbReference type="InterPro" id="IPR039420">
    <property type="entry name" value="WalR-like"/>
</dbReference>
<evidence type="ECO:0000256" key="1">
    <source>
        <dbReference type="ARBA" id="ARBA00018672"/>
    </source>
</evidence>
<protein>
    <recommendedName>
        <fullName evidence="1">Stage 0 sporulation protein A homolog</fullName>
    </recommendedName>
</protein>
<dbReference type="SUPFAM" id="SSF52172">
    <property type="entry name" value="CheY-like"/>
    <property type="match status" value="1"/>
</dbReference>
<dbReference type="PANTHER" id="PTHR43214">
    <property type="entry name" value="TWO-COMPONENT RESPONSE REGULATOR"/>
    <property type="match status" value="1"/>
</dbReference>
<evidence type="ECO:0000313" key="11">
    <source>
        <dbReference type="Proteomes" id="UP000366766"/>
    </source>
</evidence>
<evidence type="ECO:0000256" key="5">
    <source>
        <dbReference type="ARBA" id="ARBA00024867"/>
    </source>
</evidence>
<dbReference type="Proteomes" id="UP000095431">
    <property type="component" value="Unassembled WGS sequence"/>
</dbReference>
<dbReference type="AlphaFoldDB" id="A0A173YX00"/>
<evidence type="ECO:0000256" key="4">
    <source>
        <dbReference type="ARBA" id="ARBA00023163"/>
    </source>
</evidence>
<proteinExistence type="predicted"/>
<dbReference type="RefSeq" id="WP_055199795.1">
    <property type="nucleotide sequence ID" value="NZ_BTHH01000003.1"/>
</dbReference>
<feature type="modified residue" description="4-aspartylphosphate" evidence="6">
    <location>
        <position position="54"/>
    </location>
</feature>
<dbReference type="Gene3D" id="3.40.50.2300">
    <property type="match status" value="1"/>
</dbReference>
<evidence type="ECO:0000256" key="3">
    <source>
        <dbReference type="ARBA" id="ARBA00023125"/>
    </source>
</evidence>
<dbReference type="SUPFAM" id="SSF46894">
    <property type="entry name" value="C-terminal effector domain of the bipartite response regulators"/>
    <property type="match status" value="1"/>
</dbReference>
<keyword evidence="4" id="KW-0804">Transcription</keyword>
<keyword evidence="3" id="KW-0238">DNA-binding</keyword>
<dbReference type="GO" id="GO:0003677">
    <property type="term" value="F:DNA binding"/>
    <property type="evidence" value="ECO:0007669"/>
    <property type="project" value="UniProtKB-KW"/>
</dbReference>
<dbReference type="InterPro" id="IPR000792">
    <property type="entry name" value="Tscrpt_reg_LuxR_C"/>
</dbReference>
<reference evidence="9 11" key="2">
    <citation type="submission" date="2019-07" db="EMBL/GenBank/DDBJ databases">
        <authorList>
            <person name="Chang H.-W."/>
            <person name="Raman A."/>
            <person name="Venkatesh S."/>
            <person name="Gehrig J."/>
        </authorList>
    </citation>
    <scope>NUCLEOTIDE SEQUENCE [LARGE SCALE GENOMIC DNA]</scope>
    <source>
        <strain evidence="9">Blautia_wexlerae_LFYP_14</strain>
    </source>
</reference>
<dbReference type="InterPro" id="IPR036388">
    <property type="entry name" value="WH-like_DNA-bd_sf"/>
</dbReference>
<dbReference type="InterPro" id="IPR001789">
    <property type="entry name" value="Sig_transdc_resp-reg_receiver"/>
</dbReference>
<dbReference type="Pfam" id="PF00196">
    <property type="entry name" value="GerE"/>
    <property type="match status" value="1"/>
</dbReference>
<dbReference type="InterPro" id="IPR011006">
    <property type="entry name" value="CheY-like_superfamily"/>
</dbReference>
<keyword evidence="2" id="KW-0805">Transcription regulation</keyword>
<dbReference type="Pfam" id="PF00072">
    <property type="entry name" value="Response_reg"/>
    <property type="match status" value="1"/>
</dbReference>
<reference evidence="8 10" key="1">
    <citation type="submission" date="2015-09" db="EMBL/GenBank/DDBJ databases">
        <authorList>
            <consortium name="Pathogen Informatics"/>
        </authorList>
    </citation>
    <scope>NUCLEOTIDE SEQUENCE [LARGE SCALE GENOMIC DNA]</scope>
    <source>
        <strain evidence="8 10">2789STDY5834863</strain>
    </source>
</reference>
<evidence type="ECO:0000313" key="8">
    <source>
        <dbReference type="EMBL" id="CUN68009.1"/>
    </source>
</evidence>
<organism evidence="8 10">
    <name type="scientific">Blautia wexlerae</name>
    <dbReference type="NCBI Taxonomy" id="418240"/>
    <lineage>
        <taxon>Bacteria</taxon>
        <taxon>Bacillati</taxon>
        <taxon>Bacillota</taxon>
        <taxon>Clostridia</taxon>
        <taxon>Lachnospirales</taxon>
        <taxon>Lachnospiraceae</taxon>
        <taxon>Blautia</taxon>
    </lineage>
</organism>
<dbReference type="SMART" id="SM00421">
    <property type="entry name" value="HTH_LUXR"/>
    <property type="match status" value="1"/>
</dbReference>
<evidence type="ECO:0000256" key="6">
    <source>
        <dbReference type="PROSITE-ProRule" id="PRU00169"/>
    </source>
</evidence>
<keyword evidence="6" id="KW-0597">Phosphoprotein</keyword>
<dbReference type="SMART" id="SM00448">
    <property type="entry name" value="REC"/>
    <property type="match status" value="1"/>
</dbReference>
<dbReference type="GO" id="GO:0000160">
    <property type="term" value="P:phosphorelay signal transduction system"/>
    <property type="evidence" value="ECO:0007669"/>
    <property type="project" value="InterPro"/>
</dbReference>
<evidence type="ECO:0000313" key="10">
    <source>
        <dbReference type="Proteomes" id="UP000095431"/>
    </source>
</evidence>